<feature type="transmembrane region" description="Helical" evidence="6">
    <location>
        <begin position="95"/>
        <end position="115"/>
    </location>
</feature>
<evidence type="ECO:0000259" key="7">
    <source>
        <dbReference type="Pfam" id="PF10035"/>
    </source>
</evidence>
<dbReference type="PANTHER" id="PTHR33545">
    <property type="entry name" value="UPF0750 MEMBRANE PROTEIN YITT-RELATED"/>
    <property type="match status" value="1"/>
</dbReference>
<keyword evidence="9" id="KW-1185">Reference proteome</keyword>
<dbReference type="RefSeq" id="WP_008826607.1">
    <property type="nucleotide sequence ID" value="NZ_AFNU02000011.1"/>
</dbReference>
<evidence type="ECO:0000256" key="1">
    <source>
        <dbReference type="ARBA" id="ARBA00004651"/>
    </source>
</evidence>
<protein>
    <recommendedName>
        <fullName evidence="7">DUF2179 domain-containing protein</fullName>
    </recommendedName>
</protein>
<evidence type="ECO:0000256" key="2">
    <source>
        <dbReference type="ARBA" id="ARBA00022475"/>
    </source>
</evidence>
<dbReference type="InterPro" id="IPR003740">
    <property type="entry name" value="YitT"/>
</dbReference>
<feature type="transmembrane region" description="Helical" evidence="6">
    <location>
        <begin position="21"/>
        <end position="43"/>
    </location>
</feature>
<keyword evidence="5 6" id="KW-0472">Membrane</keyword>
<dbReference type="GO" id="GO:0005886">
    <property type="term" value="C:plasma membrane"/>
    <property type="evidence" value="ECO:0007669"/>
    <property type="project" value="UniProtKB-SubCell"/>
</dbReference>
<dbReference type="PIRSF" id="PIRSF006483">
    <property type="entry name" value="Membrane_protein_YitT"/>
    <property type="match status" value="1"/>
</dbReference>
<dbReference type="Pfam" id="PF02588">
    <property type="entry name" value="YitT_membrane"/>
    <property type="match status" value="1"/>
</dbReference>
<keyword evidence="4 6" id="KW-1133">Transmembrane helix</keyword>
<dbReference type="AlphaFoldDB" id="U2DSA5"/>
<evidence type="ECO:0000256" key="5">
    <source>
        <dbReference type="ARBA" id="ARBA00023136"/>
    </source>
</evidence>
<evidence type="ECO:0000256" key="3">
    <source>
        <dbReference type="ARBA" id="ARBA00022692"/>
    </source>
</evidence>
<comment type="caution">
    <text evidence="8">The sequence shown here is derived from an EMBL/GenBank/DDBJ whole genome shotgun (WGS) entry which is preliminary data.</text>
</comment>
<accession>U2DSA5</accession>
<dbReference type="Proteomes" id="UP000005707">
    <property type="component" value="Unassembled WGS sequence"/>
</dbReference>
<organism evidence="8 9">
    <name type="scientific">Haloplasma contractile SSD-17B</name>
    <dbReference type="NCBI Taxonomy" id="1033810"/>
    <lineage>
        <taxon>Bacteria</taxon>
        <taxon>Bacillati</taxon>
        <taxon>Mycoplasmatota</taxon>
        <taxon>Mollicutes</taxon>
        <taxon>Haloplasmatales</taxon>
        <taxon>Haloplasmataceae</taxon>
        <taxon>Haloplasma</taxon>
    </lineage>
</organism>
<dbReference type="PANTHER" id="PTHR33545:SF9">
    <property type="entry name" value="UPF0750 MEMBRANE PROTEIN YITE"/>
    <property type="match status" value="1"/>
</dbReference>
<proteinExistence type="predicted"/>
<evidence type="ECO:0000256" key="6">
    <source>
        <dbReference type="SAM" id="Phobius"/>
    </source>
</evidence>
<dbReference type="InterPro" id="IPR051461">
    <property type="entry name" value="UPF0750_membrane"/>
</dbReference>
<dbReference type="InterPro" id="IPR019264">
    <property type="entry name" value="DUF2179"/>
</dbReference>
<dbReference type="STRING" id="1033810.HLPCO_002544"/>
<keyword evidence="3 6" id="KW-0812">Transmembrane</keyword>
<dbReference type="eggNOG" id="COG1284">
    <property type="taxonomic scope" value="Bacteria"/>
</dbReference>
<reference evidence="8 9" key="2">
    <citation type="journal article" date="2013" name="PLoS ONE">
        <title>INDIGO - INtegrated Data Warehouse of MIcrobial GenOmes with Examples from the Red Sea Extremophiles.</title>
        <authorList>
            <person name="Alam I."/>
            <person name="Antunes A."/>
            <person name="Kamau A.A."/>
            <person name="Ba Alawi W."/>
            <person name="Kalkatawi M."/>
            <person name="Stingl U."/>
            <person name="Bajic V.B."/>
        </authorList>
    </citation>
    <scope>NUCLEOTIDE SEQUENCE [LARGE SCALE GENOMIC DNA]</scope>
    <source>
        <strain evidence="8 9">SSD-17B</strain>
    </source>
</reference>
<dbReference type="InParanoid" id="U2DSA5"/>
<evidence type="ECO:0000256" key="4">
    <source>
        <dbReference type="ARBA" id="ARBA00022989"/>
    </source>
</evidence>
<sequence>MADATVVLENKKLSKKKIWDFFKSYSILTIGCYIMAVAFNVFLNKYDFVPGGVTGLSTVIEKLFHIKPAYSQWVMNLPLFFLGWIVLGNEVAVKSIYGTIMLPAFVLITEDYVVVLENEQLAPLLAAVFGGVGIGLGLGLIFRANGSTGGLDIPAQILHKYSSLTLGVSIAVFDVVVITTGLVFFGVEKGLLALISLYTTTKAIDLVQMGPHKKVAVYIVSQKYREFKDLIINKVDEDASILNVSGGYNGINRNLLVCLMDSREVPVLKSYINEIDNRALLFMTNASEIDGEQYEEERSRINTRFLKRFKRQKKKLNAQHMSHSKRNDTNLW</sequence>
<evidence type="ECO:0000313" key="9">
    <source>
        <dbReference type="Proteomes" id="UP000005707"/>
    </source>
</evidence>
<feature type="transmembrane region" description="Helical" evidence="6">
    <location>
        <begin position="163"/>
        <end position="187"/>
    </location>
</feature>
<dbReference type="OrthoDB" id="3180973at2"/>
<dbReference type="InterPro" id="IPR015867">
    <property type="entry name" value="N-reg_PII/ATP_PRibTrfase_C"/>
</dbReference>
<feature type="transmembrane region" description="Helical" evidence="6">
    <location>
        <begin position="70"/>
        <end position="88"/>
    </location>
</feature>
<keyword evidence="2" id="KW-1003">Cell membrane</keyword>
<feature type="transmembrane region" description="Helical" evidence="6">
    <location>
        <begin position="121"/>
        <end position="142"/>
    </location>
</feature>
<evidence type="ECO:0000313" key="8">
    <source>
        <dbReference type="EMBL" id="ERJ11422.1"/>
    </source>
</evidence>
<comment type="subcellular location">
    <subcellularLocation>
        <location evidence="1">Cell membrane</location>
        <topology evidence="1">Multi-pass membrane protein</topology>
    </subcellularLocation>
</comment>
<dbReference type="Gene3D" id="3.30.70.120">
    <property type="match status" value="1"/>
</dbReference>
<feature type="domain" description="DUF2179" evidence="7">
    <location>
        <begin position="239"/>
        <end position="291"/>
    </location>
</feature>
<dbReference type="CDD" id="cd16380">
    <property type="entry name" value="YitT_C"/>
    <property type="match status" value="1"/>
</dbReference>
<dbReference type="FunCoup" id="U2DSA5">
    <property type="interactions" value="8"/>
</dbReference>
<gene>
    <name evidence="8" type="ORF">HLPCO_002544</name>
</gene>
<name>U2DSA5_9MOLU</name>
<dbReference type="Pfam" id="PF10035">
    <property type="entry name" value="DUF2179"/>
    <property type="match status" value="1"/>
</dbReference>
<dbReference type="EMBL" id="AFNU02000011">
    <property type="protein sequence ID" value="ERJ11422.1"/>
    <property type="molecule type" value="Genomic_DNA"/>
</dbReference>
<reference evidence="8 9" key="1">
    <citation type="journal article" date="2011" name="J. Bacteriol.">
        <title>Genome sequence of Haloplasma contractile, an unusual contractile bacterium from a deep-sea anoxic brine lake.</title>
        <authorList>
            <person name="Antunes A."/>
            <person name="Alam I."/>
            <person name="El Dorry H."/>
            <person name="Siam R."/>
            <person name="Robertson A."/>
            <person name="Bajic V.B."/>
            <person name="Stingl U."/>
        </authorList>
    </citation>
    <scope>NUCLEOTIDE SEQUENCE [LARGE SCALE GENOMIC DNA]</scope>
    <source>
        <strain evidence="8 9">SSD-17B</strain>
    </source>
</reference>